<sequence length="194" mass="22432">MTDIDTDAWIDVQVKLNTEIAFDHRYLNVITPQITAFRTRTFRTLEGVVSRVLGFDMEVVNGDMQGRVENVQLYKRYKNFGFIFAFPKTDGKPFNSEYIFQAILATAYANKSSFGYKEQDLFSVVPGRFMGFICTLTFHIISLFNTGVYPVEPKLNQRTQTAVFQKSMEYVEQMEQQKAEDWLEINAKIIKAAK</sequence>
<organism evidence="2 3">
    <name type="scientific">Thanatephorus cucumeris (strain AG1-IB / isolate 7/3/14)</name>
    <name type="common">Lettuce bottom rot fungus</name>
    <name type="synonym">Rhizoctonia solani</name>
    <dbReference type="NCBI Taxonomy" id="1108050"/>
    <lineage>
        <taxon>Eukaryota</taxon>
        <taxon>Fungi</taxon>
        <taxon>Dikarya</taxon>
        <taxon>Basidiomycota</taxon>
        <taxon>Agaricomycotina</taxon>
        <taxon>Agaricomycetes</taxon>
        <taxon>Cantharellales</taxon>
        <taxon>Ceratobasidiaceae</taxon>
        <taxon>Rhizoctonia</taxon>
        <taxon>Rhizoctonia solani AG-1</taxon>
    </lineage>
</organism>
<comment type="caution">
    <text evidence="2">The sequence shown here is derived from an EMBL/GenBank/DDBJ whole genome shotgun (WGS) entry which is preliminary data.</text>
</comment>
<feature type="domain" description="DUF6532" evidence="1">
    <location>
        <begin position="21"/>
        <end position="173"/>
    </location>
</feature>
<gene>
    <name evidence="2" type="ORF">BN14_11351</name>
</gene>
<dbReference type="HOGENOM" id="CLU_1403311_0_0_1"/>
<dbReference type="InterPro" id="IPR045341">
    <property type="entry name" value="DUF6532"/>
</dbReference>
<protein>
    <recommendedName>
        <fullName evidence="1">DUF6532 domain-containing protein</fullName>
    </recommendedName>
</protein>
<evidence type="ECO:0000313" key="2">
    <source>
        <dbReference type="EMBL" id="CCO37197.1"/>
    </source>
</evidence>
<accession>M5CH39</accession>
<dbReference type="EMBL" id="CAOJ01016894">
    <property type="protein sequence ID" value="CCO37197.1"/>
    <property type="molecule type" value="Genomic_DNA"/>
</dbReference>
<reference evidence="2 3" key="1">
    <citation type="journal article" date="2013" name="J. Biotechnol.">
        <title>Establishment and interpretation of the genome sequence of the phytopathogenic fungus Rhizoctonia solani AG1-IB isolate 7/3/14.</title>
        <authorList>
            <person name="Wibberg D.W."/>
            <person name="Jelonek L.J."/>
            <person name="Rupp O.R."/>
            <person name="Hennig M.H."/>
            <person name="Eikmeyer F.E."/>
            <person name="Goesmann A.G."/>
            <person name="Hartmann A.H."/>
            <person name="Borriss R.B."/>
            <person name="Grosch R.G."/>
            <person name="Puehler A.P."/>
            <person name="Schlueter A.S."/>
        </authorList>
    </citation>
    <scope>NUCLEOTIDE SEQUENCE [LARGE SCALE GENOMIC DNA]</scope>
    <source>
        <strain evidence="3">AG1-IB / isolate 7/3/14</strain>
    </source>
</reference>
<evidence type="ECO:0000313" key="3">
    <source>
        <dbReference type="Proteomes" id="UP000012065"/>
    </source>
</evidence>
<name>M5CH39_THACB</name>
<dbReference type="Pfam" id="PF20149">
    <property type="entry name" value="DUF6532"/>
    <property type="match status" value="1"/>
</dbReference>
<dbReference type="AlphaFoldDB" id="M5CH39"/>
<evidence type="ECO:0000259" key="1">
    <source>
        <dbReference type="Pfam" id="PF20149"/>
    </source>
</evidence>
<dbReference type="Proteomes" id="UP000012065">
    <property type="component" value="Unassembled WGS sequence"/>
</dbReference>
<proteinExistence type="predicted"/>